<feature type="transmembrane region" description="Helical" evidence="2">
    <location>
        <begin position="283"/>
        <end position="301"/>
    </location>
</feature>
<feature type="transmembrane region" description="Helical" evidence="2">
    <location>
        <begin position="144"/>
        <end position="164"/>
    </location>
</feature>
<name>A0A3A9ZWN4_9ACTN</name>
<feature type="domain" description="Oxidoreductase molybdopterin-binding" evidence="3">
    <location>
        <begin position="347"/>
        <end position="478"/>
    </location>
</feature>
<feature type="compositionally biased region" description="Basic and acidic residues" evidence="1">
    <location>
        <begin position="12"/>
        <end position="26"/>
    </location>
</feature>
<feature type="transmembrane region" description="Helical" evidence="2">
    <location>
        <begin position="213"/>
        <end position="234"/>
    </location>
</feature>
<feature type="transmembrane region" description="Helical" evidence="2">
    <location>
        <begin position="81"/>
        <end position="103"/>
    </location>
</feature>
<keyword evidence="2" id="KW-0812">Transmembrane</keyword>
<dbReference type="EMBL" id="RBAN01000004">
    <property type="protein sequence ID" value="RKN52732.1"/>
    <property type="molecule type" value="Genomic_DNA"/>
</dbReference>
<dbReference type="OrthoDB" id="5241952at2"/>
<dbReference type="PANTHER" id="PTHR43032">
    <property type="entry name" value="PROTEIN-METHIONINE-SULFOXIDE REDUCTASE"/>
    <property type="match status" value="1"/>
</dbReference>
<dbReference type="InterPro" id="IPR000572">
    <property type="entry name" value="OxRdtase_Mopterin-bd_dom"/>
</dbReference>
<feature type="transmembrane region" description="Helical" evidence="2">
    <location>
        <begin position="185"/>
        <end position="207"/>
    </location>
</feature>
<evidence type="ECO:0000256" key="2">
    <source>
        <dbReference type="SAM" id="Phobius"/>
    </source>
</evidence>
<evidence type="ECO:0000313" key="5">
    <source>
        <dbReference type="Proteomes" id="UP000279968"/>
    </source>
</evidence>
<keyword evidence="5" id="KW-1185">Reference proteome</keyword>
<evidence type="ECO:0000313" key="4">
    <source>
        <dbReference type="EMBL" id="RKN52732.1"/>
    </source>
</evidence>
<feature type="region of interest" description="Disordered" evidence="1">
    <location>
        <begin position="248"/>
        <end position="275"/>
    </location>
</feature>
<dbReference type="SUPFAM" id="SSF56524">
    <property type="entry name" value="Oxidoreductase molybdopterin-binding domain"/>
    <property type="match status" value="1"/>
</dbReference>
<dbReference type="AlphaFoldDB" id="A0A3A9ZWN4"/>
<accession>A0A3A9ZWN4</accession>
<feature type="region of interest" description="Disordered" evidence="1">
    <location>
        <begin position="1"/>
        <end position="71"/>
    </location>
</feature>
<dbReference type="Pfam" id="PF00174">
    <property type="entry name" value="Oxidored_molyb"/>
    <property type="match status" value="1"/>
</dbReference>
<evidence type="ECO:0000259" key="3">
    <source>
        <dbReference type="Pfam" id="PF00174"/>
    </source>
</evidence>
<dbReference type="InterPro" id="IPR036374">
    <property type="entry name" value="OxRdtase_Mopterin-bd_sf"/>
</dbReference>
<dbReference type="Proteomes" id="UP000279968">
    <property type="component" value="Unassembled WGS sequence"/>
</dbReference>
<organism evidence="4 5">
    <name type="scientific">Micromonospora costi</name>
    <dbReference type="NCBI Taxonomy" id="1530042"/>
    <lineage>
        <taxon>Bacteria</taxon>
        <taxon>Bacillati</taxon>
        <taxon>Actinomycetota</taxon>
        <taxon>Actinomycetes</taxon>
        <taxon>Micromonosporales</taxon>
        <taxon>Micromonosporaceae</taxon>
        <taxon>Micromonospora</taxon>
    </lineage>
</organism>
<gene>
    <name evidence="4" type="ORF">D7193_23090</name>
</gene>
<reference evidence="4 5" key="1">
    <citation type="journal article" date="2015" name="Int. J. Syst. Evol. Microbiol.">
        <title>Micromonospora costi sp. nov., isolated from a leaf of Costus speciosus.</title>
        <authorList>
            <person name="Thawai C."/>
        </authorList>
    </citation>
    <scope>NUCLEOTIDE SEQUENCE [LARGE SCALE GENOMIC DNA]</scope>
    <source>
        <strain evidence="4 5">CS1-12</strain>
    </source>
</reference>
<evidence type="ECO:0000256" key="1">
    <source>
        <dbReference type="SAM" id="MobiDB-lite"/>
    </source>
</evidence>
<proteinExistence type="predicted"/>
<keyword evidence="2" id="KW-0472">Membrane</keyword>
<protein>
    <recommendedName>
        <fullName evidence="3">Oxidoreductase molybdopterin-binding domain-containing protein</fullName>
    </recommendedName>
</protein>
<dbReference type="Gene3D" id="3.90.420.10">
    <property type="entry name" value="Oxidoreductase, molybdopterin-binding domain"/>
    <property type="match status" value="1"/>
</dbReference>
<comment type="caution">
    <text evidence="4">The sequence shown here is derived from an EMBL/GenBank/DDBJ whole genome shotgun (WGS) entry which is preliminary data.</text>
</comment>
<dbReference type="CDD" id="cd00321">
    <property type="entry name" value="SO_family_Moco"/>
    <property type="match status" value="1"/>
</dbReference>
<keyword evidence="2" id="KW-1133">Transmembrane helix</keyword>
<sequence>MPQSGPWATVVGDHDQESRPPERREGGTVPASDPAPPAEDRAGAADGYGTPRRLWQGLDRHRPPGADAVTRGWRSPLRGPWLTSVFGAVLLATLPLVIITGLLDYAAYAPRFGQAFPTDVSWLRLPYFDWPTRPSWLFRLTQGLHVGLGIVIVPVVLAKLWSVIPKLFDWPPARSVAQVLERLSLLLLVGGILFQIATGLLNIQYAYVFGFDFYTAHYFGAWVFTAALVAHVALKLPRMVTALRPRPGRDALRTPRAATRPEPPDPDGLVPVRPGPPTVSRRGAVALVGGGSLLLAVLTVGQSLDGPLRRTAWLLPRGQDPGAGPNGFQINRSAAAAGIQAADTGPGWRLTLHGAGRTVTLDRAALLAMAQHTARLPIACVEGWSTVQTWTGVRLRDLAALAGTPDPASAHVRSMERSGLFRQATLQANQVLDPDSLLALRVNGADLSPDHGFPARIIVPALPGVHCTKWVADIDFRTDG</sequence>
<dbReference type="PANTHER" id="PTHR43032:SF2">
    <property type="entry name" value="BLL0505 PROTEIN"/>
    <property type="match status" value="1"/>
</dbReference>